<name>A0ABT1Y8G2_9FIRM</name>
<organism evidence="1 2">
    <name type="scientific">Dehalobacterium formicoaceticum</name>
    <dbReference type="NCBI Taxonomy" id="51515"/>
    <lineage>
        <taxon>Bacteria</taxon>
        <taxon>Bacillati</taxon>
        <taxon>Bacillota</taxon>
        <taxon>Clostridia</taxon>
        <taxon>Eubacteriales</taxon>
        <taxon>Peptococcaceae</taxon>
        <taxon>Dehalobacterium</taxon>
    </lineage>
</organism>
<evidence type="ECO:0000313" key="2">
    <source>
        <dbReference type="Proteomes" id="UP001524944"/>
    </source>
</evidence>
<dbReference type="CDD" id="cd10447">
    <property type="entry name" value="GIY-YIG_unchar_2"/>
    <property type="match status" value="1"/>
</dbReference>
<gene>
    <name evidence="1" type="ORF">NVS47_16940</name>
</gene>
<sequence length="282" mass="32782">MPRTITYYYPDENNPSAIKVFQDRSSQIRGFYFKRDYLKDVAKEDYATNYAVYFLFSDEADTNGFKTIYIGQSKLGAGRIGNHDKNKDFWTYCIMFVSDNNIFDANVIDYMEFHFINLLKKSSVYTLDNTEPRNKEPNLSSFDKTTYQTYIQQIEFLLKAEGINFIEREKKPDVKYYLPKSKNYNAKVYFQDGSFVVEAGAVVHKPKEALKNWSDEGRLYQRLTNDINSLIDDKKLEDLGETCRTLVKLPFSSISSAAAFISGAAQNGWIFFKDIQELRRGE</sequence>
<reference evidence="1 2" key="1">
    <citation type="submission" date="2022-08" db="EMBL/GenBank/DDBJ databases">
        <title>Proteogenomics of the novel Dehalobacterium formicoaceticum strain EZ94 highlights a key role of methyltransferases during anaerobic dichloromethane degradation.</title>
        <authorList>
            <person name="Wasmund K."/>
        </authorList>
    </citation>
    <scope>NUCLEOTIDE SEQUENCE [LARGE SCALE GENOMIC DNA]</scope>
    <source>
        <strain evidence="1 2">EZ94</strain>
    </source>
</reference>
<protein>
    <submittedName>
        <fullName evidence="1">GIY-YIG nuclease family protein</fullName>
    </submittedName>
</protein>
<comment type="caution">
    <text evidence="1">The sequence shown here is derived from an EMBL/GenBank/DDBJ whole genome shotgun (WGS) entry which is preliminary data.</text>
</comment>
<accession>A0ABT1Y8G2</accession>
<dbReference type="EMBL" id="JANPWE010000019">
    <property type="protein sequence ID" value="MCR6547174.1"/>
    <property type="molecule type" value="Genomic_DNA"/>
</dbReference>
<keyword evidence="2" id="KW-1185">Reference proteome</keyword>
<dbReference type="Proteomes" id="UP001524944">
    <property type="component" value="Unassembled WGS sequence"/>
</dbReference>
<evidence type="ECO:0000313" key="1">
    <source>
        <dbReference type="EMBL" id="MCR6547174.1"/>
    </source>
</evidence>
<proteinExistence type="predicted"/>
<dbReference type="RefSeq" id="WP_089608995.1">
    <property type="nucleotide sequence ID" value="NZ_CP022121.1"/>
</dbReference>